<dbReference type="EMBL" id="LM995447">
    <property type="protein sequence ID" value="CDZ24322.1"/>
    <property type="molecule type" value="Genomic_DNA"/>
</dbReference>
<dbReference type="OrthoDB" id="337432at2"/>
<dbReference type="STRING" id="29343.CCDG5_1207"/>
<accession>A0A078KP65</accession>
<dbReference type="CDD" id="cd21173">
    <property type="entry name" value="NucC-like"/>
    <property type="match status" value="1"/>
</dbReference>
<dbReference type="AlphaFoldDB" id="A0A078KP65"/>
<protein>
    <recommendedName>
        <fullName evidence="1">DUF6602 domain-containing protein</fullName>
    </recommendedName>
</protein>
<gene>
    <name evidence="2" type="ORF">CCDG5_1207</name>
</gene>
<dbReference type="Proteomes" id="UP000032431">
    <property type="component" value="Chromosome I"/>
</dbReference>
<proteinExistence type="predicted"/>
<dbReference type="KEGG" id="ccel:CCDG5_1207"/>
<feature type="domain" description="DUF6602" evidence="1">
    <location>
        <begin position="36"/>
        <end position="129"/>
    </location>
</feature>
<organism evidence="2 3">
    <name type="scientific">[Clostridium] cellulosi</name>
    <dbReference type="NCBI Taxonomy" id="29343"/>
    <lineage>
        <taxon>Bacteria</taxon>
        <taxon>Bacillati</taxon>
        <taxon>Bacillota</taxon>
        <taxon>Clostridia</taxon>
        <taxon>Eubacteriales</taxon>
        <taxon>Oscillospiraceae</taxon>
        <taxon>Oscillospiraceae incertae sedis</taxon>
    </lineage>
</organism>
<evidence type="ECO:0000259" key="1">
    <source>
        <dbReference type="Pfam" id="PF20247"/>
    </source>
</evidence>
<dbReference type="InterPro" id="IPR046537">
    <property type="entry name" value="DUF6602"/>
</dbReference>
<evidence type="ECO:0000313" key="3">
    <source>
        <dbReference type="Proteomes" id="UP000032431"/>
    </source>
</evidence>
<dbReference type="Pfam" id="PF20247">
    <property type="entry name" value="DUF6602"/>
    <property type="match status" value="1"/>
</dbReference>
<keyword evidence="3" id="KW-1185">Reference proteome</keyword>
<evidence type="ECO:0000313" key="2">
    <source>
        <dbReference type="EMBL" id="CDZ24322.1"/>
    </source>
</evidence>
<dbReference type="HOGENOM" id="CLU_914629_0_0_9"/>
<reference evidence="3" key="1">
    <citation type="submission" date="2014-07" db="EMBL/GenBank/DDBJ databases">
        <authorList>
            <person name="Wibberg D."/>
        </authorList>
    </citation>
    <scope>NUCLEOTIDE SEQUENCE [LARGE SCALE GENOMIC DNA]</scope>
    <source>
        <strain evidence="3">DG5</strain>
    </source>
</reference>
<sequence length="296" mass="34038">MSKKASKSEKVRKAIIENYKKAEKSFVSQLNFTVPNHPPTIGGFREEIWKQLFEQIVPKKYVIEQSVFLIDSNENVSNEVDLAIFDEMYTPYIFRKGRIKFIPIEAVAAVVQCKSQNVEIDEDIKNIKKWCDSINNLNTSGDSITRLAQLMSVGPAKYQTGTRPIKILCSLQKPSKKLTKSFDIYIIANKKPPRIKIKIPHEDDWNLANWHGQLNMCGNSKTELKYPEVMYSRKLSDYQVIDEKGQLVSLLTLNLQLNQLLMLINNPMFFPHKAYADMFNRKGNGKEDKNDDGNTN</sequence>
<dbReference type="PATRIC" id="fig|29343.3.peg.1271"/>
<name>A0A078KP65_9FIRM</name>